<dbReference type="Pfam" id="PF03592">
    <property type="entry name" value="Terminase_2"/>
    <property type="match status" value="1"/>
</dbReference>
<name>A0A1G8RT09_9BACI</name>
<dbReference type="AlphaFoldDB" id="A0A1G8RT09"/>
<dbReference type="EMBL" id="FNEN01000020">
    <property type="protein sequence ID" value="SDJ20082.1"/>
    <property type="molecule type" value="Genomic_DNA"/>
</dbReference>
<dbReference type="Gene3D" id="6.10.140.2160">
    <property type="match status" value="1"/>
</dbReference>
<evidence type="ECO:0000256" key="1">
    <source>
        <dbReference type="ARBA" id="ARBA00022612"/>
    </source>
</evidence>
<proteinExistence type="predicted"/>
<protein>
    <submittedName>
        <fullName evidence="3">Phage terminase small subunit</fullName>
    </submittedName>
</protein>
<reference evidence="3 4" key="1">
    <citation type="submission" date="2016-10" db="EMBL/GenBank/DDBJ databases">
        <authorList>
            <person name="de Groot N.N."/>
        </authorList>
    </citation>
    <scope>NUCLEOTIDE SEQUENCE [LARGE SCALE GENOMIC DNA]</scope>
    <source>
        <strain evidence="3 4">DSM 21771</strain>
    </source>
</reference>
<dbReference type="InterPro" id="IPR052404">
    <property type="entry name" value="SPP1-like_terminase"/>
</dbReference>
<evidence type="ECO:0000256" key="2">
    <source>
        <dbReference type="ARBA" id="ARBA00023219"/>
    </source>
</evidence>
<sequence>MLCDMAKLTEKQRRFADEYIRLGEITQAAINAGYSTKTAHATGNENLKKPIVKTYIDERLEKLRKESIAEQDEILQYLTSVMRGNVNDEHLMVTGDDMGTMVEKHERRSDTMARTKAAELLGKRHMMWTEKHQVEDVTPILVEDVPDDDS</sequence>
<dbReference type="GO" id="GO:0051276">
    <property type="term" value="P:chromosome organization"/>
    <property type="evidence" value="ECO:0007669"/>
    <property type="project" value="InterPro"/>
</dbReference>
<keyword evidence="2" id="KW-0231">Viral genome packaging</keyword>
<keyword evidence="1" id="KW-1188">Viral release from host cell</keyword>
<dbReference type="Proteomes" id="UP000198853">
    <property type="component" value="Unassembled WGS sequence"/>
</dbReference>
<dbReference type="InterPro" id="IPR005335">
    <property type="entry name" value="Terminase_ssu"/>
</dbReference>
<dbReference type="InterPro" id="IPR038713">
    <property type="entry name" value="Terminase_Gp1_N_sf"/>
</dbReference>
<evidence type="ECO:0000313" key="4">
    <source>
        <dbReference type="Proteomes" id="UP000198853"/>
    </source>
</evidence>
<evidence type="ECO:0000313" key="3">
    <source>
        <dbReference type="EMBL" id="SDJ20082.1"/>
    </source>
</evidence>
<accession>A0A1G8RT09</accession>
<organism evidence="3 4">
    <name type="scientific">Natribacillus halophilus</name>
    <dbReference type="NCBI Taxonomy" id="549003"/>
    <lineage>
        <taxon>Bacteria</taxon>
        <taxon>Bacillati</taxon>
        <taxon>Bacillota</taxon>
        <taxon>Bacilli</taxon>
        <taxon>Bacillales</taxon>
        <taxon>Bacillaceae</taxon>
        <taxon>Natribacillus</taxon>
    </lineage>
</organism>
<gene>
    <name evidence="3" type="ORF">SAMN04488123_12031</name>
</gene>
<dbReference type="Gene3D" id="1.10.10.1400">
    <property type="entry name" value="Terminase, small subunit, N-terminal DNA-binding domain, HTH motif"/>
    <property type="match status" value="1"/>
</dbReference>
<keyword evidence="4" id="KW-1185">Reference proteome</keyword>
<dbReference type="PANTHER" id="PTHR41328:SF2">
    <property type="entry name" value="TERMINASE SMALL SUBUNIT"/>
    <property type="match status" value="1"/>
</dbReference>
<dbReference type="PANTHER" id="PTHR41328">
    <property type="entry name" value="TERMINASE SMALL SUBUNIT-RELATED"/>
    <property type="match status" value="1"/>
</dbReference>